<organism evidence="2 3">
    <name type="scientific">Olea europaea subsp. europaea</name>
    <dbReference type="NCBI Taxonomy" id="158383"/>
    <lineage>
        <taxon>Eukaryota</taxon>
        <taxon>Viridiplantae</taxon>
        <taxon>Streptophyta</taxon>
        <taxon>Embryophyta</taxon>
        <taxon>Tracheophyta</taxon>
        <taxon>Spermatophyta</taxon>
        <taxon>Magnoliopsida</taxon>
        <taxon>eudicotyledons</taxon>
        <taxon>Gunneridae</taxon>
        <taxon>Pentapetalae</taxon>
        <taxon>asterids</taxon>
        <taxon>lamiids</taxon>
        <taxon>Lamiales</taxon>
        <taxon>Oleaceae</taxon>
        <taxon>Oleeae</taxon>
        <taxon>Olea</taxon>
    </lineage>
</organism>
<dbReference type="Proteomes" id="UP000594638">
    <property type="component" value="Unassembled WGS sequence"/>
</dbReference>
<dbReference type="Gramene" id="OE9A067517T1">
    <property type="protein sequence ID" value="OE9A067517C1"/>
    <property type="gene ID" value="OE9A067517"/>
</dbReference>
<dbReference type="EMBL" id="CACTIH010003863">
    <property type="protein sequence ID" value="CAA2986472.1"/>
    <property type="molecule type" value="Genomic_DNA"/>
</dbReference>
<reference evidence="2 3" key="1">
    <citation type="submission" date="2019-12" db="EMBL/GenBank/DDBJ databases">
        <authorList>
            <person name="Alioto T."/>
            <person name="Alioto T."/>
            <person name="Gomez Garrido J."/>
        </authorList>
    </citation>
    <scope>NUCLEOTIDE SEQUENCE [LARGE SCALE GENOMIC DNA]</scope>
</reference>
<evidence type="ECO:0000256" key="1">
    <source>
        <dbReference type="SAM" id="Phobius"/>
    </source>
</evidence>
<feature type="transmembrane region" description="Helical" evidence="1">
    <location>
        <begin position="80"/>
        <end position="99"/>
    </location>
</feature>
<dbReference type="AlphaFoldDB" id="A0A8S0S1K0"/>
<accession>A0A8S0S1K0</accession>
<keyword evidence="1" id="KW-1133">Transmembrane helix</keyword>
<evidence type="ECO:0000313" key="2">
    <source>
        <dbReference type="EMBL" id="CAA2986472.1"/>
    </source>
</evidence>
<dbReference type="OrthoDB" id="374045at2759"/>
<protein>
    <submittedName>
        <fullName evidence="2">Uncharacterized protein</fullName>
    </submittedName>
</protein>
<name>A0A8S0S1K0_OLEEU</name>
<sequence>MDILSPPGNSEWAQRRSLSSSTCRIDRNLQKNNLDDGQLMDKDLKGHDLNLRAEDQIWENLERGNQKKGQDCALWTFKQLSFVVVLHFYFFIFLIPLTFKCFTTPLMYELDGSSNMLCLVVENRMKADKRRGKGDRSNFELIVPVMNIWRQKMWKQHQAAWPFNHVGLDATALLFSNEVLVCISDG</sequence>
<proteinExistence type="predicted"/>
<evidence type="ECO:0000313" key="3">
    <source>
        <dbReference type="Proteomes" id="UP000594638"/>
    </source>
</evidence>
<comment type="caution">
    <text evidence="2">The sequence shown here is derived from an EMBL/GenBank/DDBJ whole genome shotgun (WGS) entry which is preliminary data.</text>
</comment>
<keyword evidence="1" id="KW-0812">Transmembrane</keyword>
<keyword evidence="3" id="KW-1185">Reference proteome</keyword>
<gene>
    <name evidence="2" type="ORF">OLEA9_A067517</name>
</gene>
<keyword evidence="1" id="KW-0472">Membrane</keyword>